<keyword evidence="7" id="KW-1185">Reference proteome</keyword>
<dbReference type="Pfam" id="PF00440">
    <property type="entry name" value="TetR_N"/>
    <property type="match status" value="1"/>
</dbReference>
<dbReference type="PANTHER" id="PTHR30055:SF234">
    <property type="entry name" value="HTH-TYPE TRANSCRIPTIONAL REGULATOR BETI"/>
    <property type="match status" value="1"/>
</dbReference>
<evidence type="ECO:0000256" key="3">
    <source>
        <dbReference type="ARBA" id="ARBA00023163"/>
    </source>
</evidence>
<evidence type="ECO:0000313" key="6">
    <source>
        <dbReference type="EMBL" id="MEA5358690.1"/>
    </source>
</evidence>
<dbReference type="InterPro" id="IPR050109">
    <property type="entry name" value="HTH-type_TetR-like_transc_reg"/>
</dbReference>
<gene>
    <name evidence="6" type="ORF">VA596_04015</name>
</gene>
<comment type="caution">
    <text evidence="6">The sequence shown here is derived from an EMBL/GenBank/DDBJ whole genome shotgun (WGS) entry which is preliminary data.</text>
</comment>
<evidence type="ECO:0000256" key="1">
    <source>
        <dbReference type="ARBA" id="ARBA00023015"/>
    </source>
</evidence>
<keyword evidence="1" id="KW-0805">Transcription regulation</keyword>
<dbReference type="Gene3D" id="1.10.357.10">
    <property type="entry name" value="Tetracycline Repressor, domain 2"/>
    <property type="match status" value="1"/>
</dbReference>
<dbReference type="PROSITE" id="PS01081">
    <property type="entry name" value="HTH_TETR_1"/>
    <property type="match status" value="1"/>
</dbReference>
<dbReference type="InterPro" id="IPR001647">
    <property type="entry name" value="HTH_TetR"/>
</dbReference>
<dbReference type="RefSeq" id="WP_323323711.1">
    <property type="nucleotide sequence ID" value="NZ_JAYFSI010000001.1"/>
</dbReference>
<protein>
    <submittedName>
        <fullName evidence="6">Helix-turn-helix domain-containing protein</fullName>
    </submittedName>
</protein>
<dbReference type="PRINTS" id="PR00455">
    <property type="entry name" value="HTHTETR"/>
</dbReference>
<evidence type="ECO:0000313" key="7">
    <source>
        <dbReference type="Proteomes" id="UP001304298"/>
    </source>
</evidence>
<dbReference type="InterPro" id="IPR009057">
    <property type="entry name" value="Homeodomain-like_sf"/>
</dbReference>
<organism evidence="6 7">
    <name type="scientific">Amycolatopsis heterodermiae</name>
    <dbReference type="NCBI Taxonomy" id="3110235"/>
    <lineage>
        <taxon>Bacteria</taxon>
        <taxon>Bacillati</taxon>
        <taxon>Actinomycetota</taxon>
        <taxon>Actinomycetes</taxon>
        <taxon>Pseudonocardiales</taxon>
        <taxon>Pseudonocardiaceae</taxon>
        <taxon>Amycolatopsis</taxon>
    </lineage>
</organism>
<evidence type="ECO:0000259" key="5">
    <source>
        <dbReference type="PROSITE" id="PS50977"/>
    </source>
</evidence>
<accession>A0ABU5QYU7</accession>
<proteinExistence type="predicted"/>
<dbReference type="PROSITE" id="PS50977">
    <property type="entry name" value="HTH_TETR_2"/>
    <property type="match status" value="1"/>
</dbReference>
<keyword evidence="3" id="KW-0804">Transcription</keyword>
<feature type="domain" description="HTH tetR-type" evidence="5">
    <location>
        <begin position="6"/>
        <end position="66"/>
    </location>
</feature>
<dbReference type="InterPro" id="IPR023772">
    <property type="entry name" value="DNA-bd_HTH_TetR-type_CS"/>
</dbReference>
<name>A0ABU5QYU7_9PSEU</name>
<reference evidence="6 7" key="1">
    <citation type="submission" date="2023-12" db="EMBL/GenBank/DDBJ databases">
        <title>Amycolatopsis sp. V23-08.</title>
        <authorList>
            <person name="Somphong A."/>
        </authorList>
    </citation>
    <scope>NUCLEOTIDE SEQUENCE [LARGE SCALE GENOMIC DNA]</scope>
    <source>
        <strain evidence="6 7">V23-08</strain>
    </source>
</reference>
<evidence type="ECO:0000256" key="4">
    <source>
        <dbReference type="PROSITE-ProRule" id="PRU00335"/>
    </source>
</evidence>
<feature type="DNA-binding region" description="H-T-H motif" evidence="4">
    <location>
        <begin position="29"/>
        <end position="48"/>
    </location>
</feature>
<keyword evidence="2 4" id="KW-0238">DNA-binding</keyword>
<dbReference type="PANTHER" id="PTHR30055">
    <property type="entry name" value="HTH-TYPE TRANSCRIPTIONAL REGULATOR RUTR"/>
    <property type="match status" value="1"/>
</dbReference>
<dbReference type="Proteomes" id="UP001304298">
    <property type="component" value="Unassembled WGS sequence"/>
</dbReference>
<dbReference type="EMBL" id="JAYFSI010000001">
    <property type="protein sequence ID" value="MEA5358690.1"/>
    <property type="molecule type" value="Genomic_DNA"/>
</dbReference>
<sequence length="180" mass="19250">MAGRRTDTRERIQRVALELFAEQGYEGSSLREIAERLNVTKAALYYHFRTKEDIVSSLLEDWGTALDDLLERETRPAELLAAYAGLVETRFGPVMGLVQRNTSALKAIAAGAGLADRMLRLHERLRGGSADPESDLRARLALVAVQLNSAEGGPGTPPDIALAVALDVLSPGGKPAGAGT</sequence>
<evidence type="ECO:0000256" key="2">
    <source>
        <dbReference type="ARBA" id="ARBA00023125"/>
    </source>
</evidence>
<dbReference type="SUPFAM" id="SSF46689">
    <property type="entry name" value="Homeodomain-like"/>
    <property type="match status" value="1"/>
</dbReference>